<sequence>MTPKKILVVDDSSSLRSSVRTALSGAGYEVVEAADGALALQQLDGRKFHLVISDLNMPNLDGIGLVTALKAKPAYRYTPVLMLTTESAAAKKEKAKAAGVKAWITKPFTVPVLLDTVSKLVIA</sequence>
<reference evidence="5" key="1">
    <citation type="journal article" date="1995" name="J. Mol. Evol.">
        <title>Response regulators of bacterial signal transduction systems: selective domain shuffling during evolution.</title>
        <authorList>
            <person name="Pao G.M."/>
            <person name="Saier M.H. Jr."/>
        </authorList>
    </citation>
    <scope>NUCLEOTIDE SEQUENCE</scope>
</reference>
<proteinExistence type="predicted"/>
<keyword evidence="1 2" id="KW-0597">Phosphoprotein</keyword>
<name>A0A8B6X3Y3_9BURK</name>
<dbReference type="SUPFAM" id="SSF52172">
    <property type="entry name" value="CheY-like"/>
    <property type="match status" value="1"/>
</dbReference>
<evidence type="ECO:0000256" key="2">
    <source>
        <dbReference type="PROSITE-ProRule" id="PRU00169"/>
    </source>
</evidence>
<dbReference type="InterPro" id="IPR050595">
    <property type="entry name" value="Bact_response_regulator"/>
</dbReference>
<dbReference type="PANTHER" id="PTHR44591">
    <property type="entry name" value="STRESS RESPONSE REGULATOR PROTEIN 1"/>
    <property type="match status" value="1"/>
</dbReference>
<protein>
    <submittedName>
        <fullName evidence="5">Response regulator</fullName>
    </submittedName>
</protein>
<dbReference type="Gene3D" id="3.40.50.2300">
    <property type="match status" value="1"/>
</dbReference>
<dbReference type="RefSeq" id="WP_028311643.1">
    <property type="nucleotide sequence ID" value="NZ_AXWS01000013.1"/>
</dbReference>
<dbReference type="InterPro" id="IPR001789">
    <property type="entry name" value="Sig_transdc_resp-reg_receiver"/>
</dbReference>
<dbReference type="PROSITE" id="PS50110">
    <property type="entry name" value="RESPONSE_REGULATORY"/>
    <property type="match status" value="1"/>
</dbReference>
<evidence type="ECO:0000259" key="3">
    <source>
        <dbReference type="PROSITE" id="PS50110"/>
    </source>
</evidence>
<dbReference type="Proteomes" id="UP000675920">
    <property type="component" value="Unplaced"/>
</dbReference>
<dbReference type="Pfam" id="PF00072">
    <property type="entry name" value="Response_reg"/>
    <property type="match status" value="1"/>
</dbReference>
<dbReference type="InterPro" id="IPR011006">
    <property type="entry name" value="CheY-like_superfamily"/>
</dbReference>
<dbReference type="GO" id="GO:0000160">
    <property type="term" value="P:phosphorelay signal transduction system"/>
    <property type="evidence" value="ECO:0007669"/>
    <property type="project" value="InterPro"/>
</dbReference>
<feature type="domain" description="Response regulatory" evidence="3">
    <location>
        <begin position="5"/>
        <end position="121"/>
    </location>
</feature>
<dbReference type="AlphaFoldDB" id="A0A8B6X3Y3"/>
<reference evidence="5" key="2">
    <citation type="submission" date="2025-08" db="UniProtKB">
        <authorList>
            <consortium name="RefSeq"/>
        </authorList>
    </citation>
    <scope>IDENTIFICATION</scope>
</reference>
<keyword evidence="4" id="KW-1185">Reference proteome</keyword>
<accession>A0A8B6X3Y3</accession>
<evidence type="ECO:0000256" key="1">
    <source>
        <dbReference type="ARBA" id="ARBA00022553"/>
    </source>
</evidence>
<organism evidence="4 5">
    <name type="scientific">Derxia gummosa DSM 723</name>
    <dbReference type="NCBI Taxonomy" id="1121388"/>
    <lineage>
        <taxon>Bacteria</taxon>
        <taxon>Pseudomonadati</taxon>
        <taxon>Pseudomonadota</taxon>
        <taxon>Betaproteobacteria</taxon>
        <taxon>Burkholderiales</taxon>
        <taxon>Alcaligenaceae</taxon>
        <taxon>Derxia</taxon>
    </lineage>
</organism>
<dbReference type="SMART" id="SM00448">
    <property type="entry name" value="REC"/>
    <property type="match status" value="1"/>
</dbReference>
<evidence type="ECO:0000313" key="5">
    <source>
        <dbReference type="RefSeq" id="WP_028311643.1"/>
    </source>
</evidence>
<dbReference type="OrthoDB" id="9801101at2"/>
<evidence type="ECO:0000313" key="4">
    <source>
        <dbReference type="Proteomes" id="UP000675920"/>
    </source>
</evidence>
<feature type="modified residue" description="4-aspartylphosphate" evidence="2">
    <location>
        <position position="54"/>
    </location>
</feature>
<dbReference type="PANTHER" id="PTHR44591:SF25">
    <property type="entry name" value="CHEMOTAXIS TWO-COMPONENT RESPONSE REGULATOR"/>
    <property type="match status" value="1"/>
</dbReference>